<evidence type="ECO:0000313" key="2">
    <source>
        <dbReference type="EMBL" id="KAJ6437908.1"/>
    </source>
</evidence>
<evidence type="ECO:0000313" key="1">
    <source>
        <dbReference type="EMBL" id="KAJ6436026.1"/>
    </source>
</evidence>
<name>A0AB34FEM9_9HYPO</name>
<dbReference type="EMBL" id="JAQHRD010000041">
    <property type="protein sequence ID" value="KAJ6436026.1"/>
    <property type="molecule type" value="Genomic_DNA"/>
</dbReference>
<gene>
    <name evidence="2" type="ORF">O9K51_09330</name>
    <name evidence="1" type="ORF">O9K51_11454</name>
</gene>
<keyword evidence="3" id="KW-1185">Reference proteome</keyword>
<dbReference type="AlphaFoldDB" id="A0AB34FEM9"/>
<evidence type="ECO:0000313" key="3">
    <source>
        <dbReference type="Proteomes" id="UP001163105"/>
    </source>
</evidence>
<comment type="caution">
    <text evidence="2">The sequence shown here is derived from an EMBL/GenBank/DDBJ whole genome shotgun (WGS) entry which is preliminary data.</text>
</comment>
<reference evidence="2" key="1">
    <citation type="submission" date="2023-01" db="EMBL/GenBank/DDBJ databases">
        <title>The growth and conidiation of Purpureocillium lavendulum are regulated by nitrogen source and histone H3K14 acetylation.</title>
        <authorList>
            <person name="Tang P."/>
            <person name="Han J."/>
            <person name="Zhang C."/>
            <person name="Tang P."/>
            <person name="Qi F."/>
            <person name="Zhang K."/>
            <person name="Liang L."/>
        </authorList>
    </citation>
    <scope>NUCLEOTIDE SEQUENCE</scope>
    <source>
        <strain evidence="2">YMF1.00683</strain>
    </source>
</reference>
<accession>A0AB34FEM9</accession>
<dbReference type="Proteomes" id="UP001163105">
    <property type="component" value="Unassembled WGS sequence"/>
</dbReference>
<protein>
    <submittedName>
        <fullName evidence="1">AC transposase</fullName>
    </submittedName>
    <submittedName>
        <fullName evidence="2">Gamma-tubulin complex component GCP5</fullName>
    </submittedName>
</protein>
<proteinExistence type="predicted"/>
<dbReference type="EMBL" id="JAQHRD010000009">
    <property type="protein sequence ID" value="KAJ6437908.1"/>
    <property type="molecule type" value="Genomic_DNA"/>
</dbReference>
<organism evidence="2 3">
    <name type="scientific">Purpureocillium lavendulum</name>
    <dbReference type="NCBI Taxonomy" id="1247861"/>
    <lineage>
        <taxon>Eukaryota</taxon>
        <taxon>Fungi</taxon>
        <taxon>Dikarya</taxon>
        <taxon>Ascomycota</taxon>
        <taxon>Pezizomycotina</taxon>
        <taxon>Sordariomycetes</taxon>
        <taxon>Hypocreomycetidae</taxon>
        <taxon>Hypocreales</taxon>
        <taxon>Ophiocordycipitaceae</taxon>
        <taxon>Purpureocillium</taxon>
    </lineage>
</organism>
<sequence length="131" mass="14954">MRNWAKQHPTLADLPDYCGGETADLDFFDNSGAFTKLLIQSGYLDRGVWSGPKPRYLVEVKASLTDQSKEFYVSKDQYDMVTGILARTYDPWKRLGAHSFAVEEKLDLGVNLALQDRLIALLDDHVKRFRL</sequence>